<evidence type="ECO:0000313" key="8">
    <source>
        <dbReference type="EMBL" id="OGC40931.1"/>
    </source>
</evidence>
<keyword evidence="8" id="KW-0969">Cilium</keyword>
<organism evidence="8 9">
    <name type="scientific">candidate division WOR-1 bacterium RIFOXYC2_FULL_46_14</name>
    <dbReference type="NCBI Taxonomy" id="1802587"/>
    <lineage>
        <taxon>Bacteria</taxon>
        <taxon>Bacillati</taxon>
        <taxon>Saganbacteria</taxon>
    </lineage>
</organism>
<keyword evidence="6" id="KW-1005">Bacterial flagellum biogenesis</keyword>
<keyword evidence="6" id="KW-1006">Bacterial flagellum protein export</keyword>
<dbReference type="InterPro" id="IPR005837">
    <property type="entry name" value="FliP"/>
</dbReference>
<gene>
    <name evidence="6" type="primary">fliP</name>
    <name evidence="8" type="ORF">A2438_01410</name>
</gene>
<reference evidence="8 9" key="1">
    <citation type="journal article" date="2016" name="Nat. Commun.">
        <title>Thousands of microbial genomes shed light on interconnected biogeochemical processes in an aquifer system.</title>
        <authorList>
            <person name="Anantharaman K."/>
            <person name="Brown C.T."/>
            <person name="Hug L.A."/>
            <person name="Sharon I."/>
            <person name="Castelle C.J."/>
            <person name="Probst A.J."/>
            <person name="Thomas B.C."/>
            <person name="Singh A."/>
            <person name="Wilkins M.J."/>
            <person name="Karaoz U."/>
            <person name="Brodie E.L."/>
            <person name="Williams K.H."/>
            <person name="Hubbard S.S."/>
            <person name="Banfield J.F."/>
        </authorList>
    </citation>
    <scope>NUCLEOTIDE SEQUENCE [LARGE SCALE GENOMIC DNA]</scope>
</reference>
<evidence type="ECO:0000256" key="4">
    <source>
        <dbReference type="ARBA" id="ARBA00022989"/>
    </source>
</evidence>
<keyword evidence="8" id="KW-0966">Cell projection</keyword>
<keyword evidence="2 6" id="KW-1003">Cell membrane</keyword>
<feature type="transmembrane region" description="Helical" evidence="6">
    <location>
        <begin position="92"/>
        <end position="111"/>
    </location>
</feature>
<protein>
    <recommendedName>
        <fullName evidence="6">Flagellar biosynthetic protein FliP</fullName>
    </recommendedName>
</protein>
<dbReference type="NCBIfam" id="TIGR01103">
    <property type="entry name" value="fliP"/>
    <property type="match status" value="1"/>
</dbReference>
<dbReference type="GO" id="GO:0009425">
    <property type="term" value="C:bacterial-type flagellum basal body"/>
    <property type="evidence" value="ECO:0007669"/>
    <property type="project" value="UniProtKB-SubCell"/>
</dbReference>
<dbReference type="PRINTS" id="PR01302">
    <property type="entry name" value="TYPE3IMPPROT"/>
</dbReference>
<evidence type="ECO:0000256" key="3">
    <source>
        <dbReference type="ARBA" id="ARBA00022692"/>
    </source>
</evidence>
<keyword evidence="4 6" id="KW-1133">Transmembrane helix</keyword>
<comment type="function">
    <text evidence="6">Plays a role in the flagellum-specific transport system.</text>
</comment>
<dbReference type="PRINTS" id="PR00951">
    <property type="entry name" value="FLGBIOSNFLIP"/>
</dbReference>
<keyword evidence="5 6" id="KW-0472">Membrane</keyword>
<keyword evidence="6" id="KW-0653">Protein transport</keyword>
<feature type="signal peptide" evidence="7">
    <location>
        <begin position="1"/>
        <end position="23"/>
    </location>
</feature>
<evidence type="ECO:0000256" key="7">
    <source>
        <dbReference type="SAM" id="SignalP"/>
    </source>
</evidence>
<dbReference type="PROSITE" id="PS01061">
    <property type="entry name" value="FLIP_2"/>
    <property type="match status" value="1"/>
</dbReference>
<evidence type="ECO:0000256" key="1">
    <source>
        <dbReference type="ARBA" id="ARBA00006257"/>
    </source>
</evidence>
<feature type="transmembrane region" description="Helical" evidence="6">
    <location>
        <begin position="191"/>
        <end position="217"/>
    </location>
</feature>
<proteinExistence type="inferred from homology"/>
<dbReference type="GO" id="GO:0005886">
    <property type="term" value="C:plasma membrane"/>
    <property type="evidence" value="ECO:0007669"/>
    <property type="project" value="UniProtKB-SubCell"/>
</dbReference>
<evidence type="ECO:0000313" key="9">
    <source>
        <dbReference type="Proteomes" id="UP000179242"/>
    </source>
</evidence>
<dbReference type="AlphaFoldDB" id="A0A1F4U7N5"/>
<keyword evidence="8" id="KW-0282">Flagellum</keyword>
<keyword evidence="7" id="KW-0732">Signal</keyword>
<dbReference type="EMBL" id="MEUJ01000002">
    <property type="protein sequence ID" value="OGC40931.1"/>
    <property type="molecule type" value="Genomic_DNA"/>
</dbReference>
<dbReference type="Proteomes" id="UP000179242">
    <property type="component" value="Unassembled WGS sequence"/>
</dbReference>
<comment type="caution">
    <text evidence="8">The sequence shown here is derived from an EMBL/GenBank/DDBJ whole genome shotgun (WGS) entry which is preliminary data.</text>
</comment>
<sequence>MKKSFFFIFLILLLILIPSSVFAATANPYAQALNVNKIMASPQFGSSIQMILGISMISLVPFFLISITSFLRIIVVLSLVRTSIGTQQVPPSSVLVSLAIFMTIFVMAPVWNEVNQNAVTPYSQGKISEMKAVEIGLKPIRNFMVRQVREKDLELFVGFAKIAPPKTVDEVPTQVLIPAFMISELKTAFQIGFLLFVPFLIVDLVVSNILLSLGMFMLSPVMVSLPFKILLFVLVDGWNLICKGLLLSFR</sequence>
<accession>A0A1F4U7N5</accession>
<dbReference type="NCBIfam" id="NF009438">
    <property type="entry name" value="PRK12797.1"/>
    <property type="match status" value="1"/>
</dbReference>
<evidence type="ECO:0000256" key="5">
    <source>
        <dbReference type="ARBA" id="ARBA00023136"/>
    </source>
</evidence>
<dbReference type="GO" id="GO:0009306">
    <property type="term" value="P:protein secretion"/>
    <property type="evidence" value="ECO:0007669"/>
    <property type="project" value="UniProtKB-UniRule"/>
</dbReference>
<comment type="subcellular location">
    <subcellularLocation>
        <location evidence="6">Cell membrane</location>
        <topology evidence="6">Multi-pass membrane protein</topology>
    </subcellularLocation>
    <subcellularLocation>
        <location evidence="6">Bacterial flagellum basal body</location>
    </subcellularLocation>
</comment>
<dbReference type="PROSITE" id="PS01060">
    <property type="entry name" value="FLIP_1"/>
    <property type="match status" value="1"/>
</dbReference>
<dbReference type="PANTHER" id="PTHR30587">
    <property type="entry name" value="FLAGELLAR BIOSYNTHETIC PROTEIN FLIP"/>
    <property type="match status" value="1"/>
</dbReference>
<evidence type="ECO:0000256" key="2">
    <source>
        <dbReference type="ARBA" id="ARBA00022475"/>
    </source>
</evidence>
<dbReference type="PANTHER" id="PTHR30587:SF2">
    <property type="entry name" value="SURFACE PRESENTATION OF ANTIGENS PROTEIN SPAP"/>
    <property type="match status" value="1"/>
</dbReference>
<evidence type="ECO:0000256" key="6">
    <source>
        <dbReference type="RuleBase" id="RU362069"/>
    </source>
</evidence>
<dbReference type="Pfam" id="PF00813">
    <property type="entry name" value="FliP"/>
    <property type="match status" value="1"/>
</dbReference>
<comment type="similarity">
    <text evidence="1 6">Belongs to the FliP/MopC/SpaP family.</text>
</comment>
<dbReference type="InterPro" id="IPR005838">
    <property type="entry name" value="T3SS_IM_P"/>
</dbReference>
<keyword evidence="3 6" id="KW-0812">Transmembrane</keyword>
<feature type="chain" id="PRO_5009514823" description="Flagellar biosynthetic protein FliP" evidence="7">
    <location>
        <begin position="24"/>
        <end position="250"/>
    </location>
</feature>
<keyword evidence="6" id="KW-0813">Transport</keyword>
<comment type="caution">
    <text evidence="6">Lacks conserved residue(s) required for the propagation of feature annotation.</text>
</comment>
<feature type="transmembrane region" description="Helical" evidence="6">
    <location>
        <begin position="47"/>
        <end position="80"/>
    </location>
</feature>
<dbReference type="GO" id="GO:0044781">
    <property type="term" value="P:bacterial-type flagellum organization"/>
    <property type="evidence" value="ECO:0007669"/>
    <property type="project" value="UniProtKB-UniRule"/>
</dbReference>
<name>A0A1F4U7N5_UNCSA</name>